<dbReference type="Proteomes" id="UP000314294">
    <property type="component" value="Unassembled WGS sequence"/>
</dbReference>
<reference evidence="2 3" key="1">
    <citation type="submission" date="2019-03" db="EMBL/GenBank/DDBJ databases">
        <title>First draft genome of Liparis tanakae, snailfish: a comprehensive survey of snailfish specific genes.</title>
        <authorList>
            <person name="Kim W."/>
            <person name="Song I."/>
            <person name="Jeong J.-H."/>
            <person name="Kim D."/>
            <person name="Kim S."/>
            <person name="Ryu S."/>
            <person name="Song J.Y."/>
            <person name="Lee S.K."/>
        </authorList>
    </citation>
    <scope>NUCLEOTIDE SEQUENCE [LARGE SCALE GENOMIC DNA]</scope>
    <source>
        <tissue evidence="2">Muscle</tissue>
    </source>
</reference>
<name>A0A4Z2GRT6_9TELE</name>
<feature type="compositionally biased region" description="Basic and acidic residues" evidence="1">
    <location>
        <begin position="108"/>
        <end position="119"/>
    </location>
</feature>
<dbReference type="GO" id="GO:0035418">
    <property type="term" value="P:protein localization to synapse"/>
    <property type="evidence" value="ECO:0007669"/>
    <property type="project" value="TreeGrafter"/>
</dbReference>
<feature type="region of interest" description="Disordered" evidence="1">
    <location>
        <begin position="1"/>
        <end position="387"/>
    </location>
</feature>
<evidence type="ECO:0000256" key="1">
    <source>
        <dbReference type="SAM" id="MobiDB-lite"/>
    </source>
</evidence>
<gene>
    <name evidence="2" type="primary">Pclo_5</name>
    <name evidence="2" type="ORF">EYF80_033404</name>
</gene>
<dbReference type="GO" id="GO:0098982">
    <property type="term" value="C:GABA-ergic synapse"/>
    <property type="evidence" value="ECO:0007669"/>
    <property type="project" value="TreeGrafter"/>
</dbReference>
<feature type="compositionally biased region" description="Low complexity" evidence="1">
    <location>
        <begin position="121"/>
        <end position="149"/>
    </location>
</feature>
<feature type="compositionally biased region" description="Basic and acidic residues" evidence="1">
    <location>
        <begin position="264"/>
        <end position="330"/>
    </location>
</feature>
<dbReference type="InterPro" id="IPR052098">
    <property type="entry name" value="Presynaptic_Scaffold_Bsn/Pclo"/>
</dbReference>
<dbReference type="GO" id="GO:0030424">
    <property type="term" value="C:axon"/>
    <property type="evidence" value="ECO:0007669"/>
    <property type="project" value="TreeGrafter"/>
</dbReference>
<dbReference type="EMBL" id="SRLO01000430">
    <property type="protein sequence ID" value="TNN56368.1"/>
    <property type="molecule type" value="Genomic_DNA"/>
</dbReference>
<organism evidence="2 3">
    <name type="scientific">Liparis tanakae</name>
    <name type="common">Tanaka's snailfish</name>
    <dbReference type="NCBI Taxonomy" id="230148"/>
    <lineage>
        <taxon>Eukaryota</taxon>
        <taxon>Metazoa</taxon>
        <taxon>Chordata</taxon>
        <taxon>Craniata</taxon>
        <taxon>Vertebrata</taxon>
        <taxon>Euteleostomi</taxon>
        <taxon>Actinopterygii</taxon>
        <taxon>Neopterygii</taxon>
        <taxon>Teleostei</taxon>
        <taxon>Neoteleostei</taxon>
        <taxon>Acanthomorphata</taxon>
        <taxon>Eupercaria</taxon>
        <taxon>Perciformes</taxon>
        <taxon>Cottioidei</taxon>
        <taxon>Cottales</taxon>
        <taxon>Liparidae</taxon>
        <taxon>Liparis</taxon>
    </lineage>
</organism>
<protein>
    <submittedName>
        <fullName evidence="2">Protein piccolo</fullName>
    </submittedName>
</protein>
<feature type="compositionally biased region" description="Basic and acidic residues" evidence="1">
    <location>
        <begin position="226"/>
        <end position="254"/>
    </location>
</feature>
<proteinExistence type="predicted"/>
<keyword evidence="3" id="KW-1185">Reference proteome</keyword>
<evidence type="ECO:0000313" key="3">
    <source>
        <dbReference type="Proteomes" id="UP000314294"/>
    </source>
</evidence>
<dbReference type="PANTHER" id="PTHR14113:SF11">
    <property type="entry name" value="PROTEIN PICCOLO ISOFORM X1"/>
    <property type="match status" value="1"/>
</dbReference>
<dbReference type="GO" id="GO:1904071">
    <property type="term" value="P:presynaptic active zone assembly"/>
    <property type="evidence" value="ECO:0007669"/>
    <property type="project" value="TreeGrafter"/>
</dbReference>
<dbReference type="GO" id="GO:0048788">
    <property type="term" value="C:cytoskeleton of presynaptic active zone"/>
    <property type="evidence" value="ECO:0007669"/>
    <property type="project" value="TreeGrafter"/>
</dbReference>
<dbReference type="PANTHER" id="PTHR14113">
    <property type="entry name" value="PICCOLO/BASSOON"/>
    <property type="match status" value="1"/>
</dbReference>
<dbReference type="GO" id="GO:0098978">
    <property type="term" value="C:glutamatergic synapse"/>
    <property type="evidence" value="ECO:0007669"/>
    <property type="project" value="TreeGrafter"/>
</dbReference>
<dbReference type="GO" id="GO:0098882">
    <property type="term" value="F:structural constituent of presynaptic active zone"/>
    <property type="evidence" value="ECO:0007669"/>
    <property type="project" value="TreeGrafter"/>
</dbReference>
<comment type="caution">
    <text evidence="2">The sequence shown here is derived from an EMBL/GenBank/DDBJ whole genome shotgun (WGS) entry which is preliminary data.</text>
</comment>
<evidence type="ECO:0000313" key="2">
    <source>
        <dbReference type="EMBL" id="TNN56368.1"/>
    </source>
</evidence>
<accession>A0A4Z2GRT6</accession>
<sequence length="415" mass="44868">MGNEASLEGGEGPPSGLPEGLAPDGKGGVVRVADGTPVNLSELSEEQRRQLAAAITSVSDTQQRPQPVGASRGPTGLSKSRTVDAFNQGLPGKPPPGRSPSSLSLFESRFRQEPKDPETKSSGMFGSGFLSGANPLSAMTSSVSSSISSMGDNVNMPKFGLFGDEDAGDASATPESKQGGKPPGKGPQQGDHNKEDLQNRVRALLDRDQSQVKDPLGRDQSQVKDPLGRDQGKVRDHQARDQGKVRDHRARDQNQARFLQVKEPLGKDPVKLRDLQARDPKQDRVLLAKDPLGRPRGKDRDNRARGPHLFKELLDKDPLGRPPGKDKDNQARGLNPAKELLDKDPLGRPPGKVRVNQAKEPQGNRAPNQVKHHRVKSPNRGALPSKKVDLLNKDLGSLEPISKGHRALWHIPENQ</sequence>
<feature type="compositionally biased region" description="Polar residues" evidence="1">
    <location>
        <begin position="56"/>
        <end position="65"/>
    </location>
</feature>
<dbReference type="OrthoDB" id="8964072at2759"/>
<feature type="compositionally biased region" description="Basic and acidic residues" evidence="1">
    <location>
        <begin position="191"/>
        <end position="217"/>
    </location>
</feature>
<dbReference type="AlphaFoldDB" id="A0A4Z2GRT6"/>